<evidence type="ECO:0000256" key="2">
    <source>
        <dbReference type="SAM" id="MobiDB-lite"/>
    </source>
</evidence>
<dbReference type="PROSITE" id="PS50157">
    <property type="entry name" value="ZINC_FINGER_C2H2_2"/>
    <property type="match status" value="1"/>
</dbReference>
<dbReference type="eggNOG" id="KOG1721">
    <property type="taxonomic scope" value="Eukaryota"/>
</dbReference>
<organism evidence="4">
    <name type="scientific">Pseudogymnoascus destructans</name>
    <dbReference type="NCBI Taxonomy" id="655981"/>
    <lineage>
        <taxon>Eukaryota</taxon>
        <taxon>Fungi</taxon>
        <taxon>Dikarya</taxon>
        <taxon>Ascomycota</taxon>
        <taxon>Pezizomycotina</taxon>
        <taxon>Leotiomycetes</taxon>
        <taxon>Thelebolales</taxon>
        <taxon>Thelebolaceae</taxon>
        <taxon>Pseudogymnoascus</taxon>
    </lineage>
</organism>
<reference evidence="4" key="1">
    <citation type="submission" date="2016-03" db="EMBL/GenBank/DDBJ databases">
        <title>Updated assembly of Pseudogymnoascus destructans, the fungus causing white-nose syndrome of bats.</title>
        <authorList>
            <person name="Palmer J.M."/>
            <person name="Drees K.P."/>
            <person name="Foster J.T."/>
            <person name="Lindner D.L."/>
        </authorList>
    </citation>
    <scope>NUCLEOTIDE SEQUENCE [LARGE SCALE GENOMIC DNA]</scope>
    <source>
        <strain evidence="4">20631-21</strain>
    </source>
</reference>
<dbReference type="AlphaFoldDB" id="A0A177AMR9"/>
<evidence type="ECO:0000313" key="4">
    <source>
        <dbReference type="EMBL" id="OAF62464.1"/>
    </source>
</evidence>
<dbReference type="SMART" id="SM00355">
    <property type="entry name" value="ZnF_C2H2"/>
    <property type="match status" value="2"/>
</dbReference>
<dbReference type="VEuPathDB" id="FungiDB:GMDG_00020"/>
<dbReference type="Gene3D" id="3.30.160.60">
    <property type="entry name" value="Classic Zinc Finger"/>
    <property type="match status" value="2"/>
</dbReference>
<dbReference type="RefSeq" id="XP_024327736.1">
    <property type="nucleotide sequence ID" value="XM_024464553.1"/>
</dbReference>
<feature type="compositionally biased region" description="Basic residues" evidence="2">
    <location>
        <begin position="197"/>
        <end position="211"/>
    </location>
</feature>
<accession>A0A177AMR9</accession>
<protein>
    <recommendedName>
        <fullName evidence="3">C2H2-type domain-containing protein</fullName>
    </recommendedName>
</protein>
<dbReference type="InterPro" id="IPR013087">
    <property type="entry name" value="Znf_C2H2_type"/>
</dbReference>
<dbReference type="EMBL" id="KV441387">
    <property type="protein sequence ID" value="OAF62464.1"/>
    <property type="molecule type" value="Genomic_DNA"/>
</dbReference>
<feature type="compositionally biased region" description="Basic and acidic residues" evidence="2">
    <location>
        <begin position="1"/>
        <end position="10"/>
    </location>
</feature>
<proteinExistence type="predicted"/>
<feature type="domain" description="C2H2-type" evidence="3">
    <location>
        <begin position="233"/>
        <end position="265"/>
    </location>
</feature>
<evidence type="ECO:0000259" key="3">
    <source>
        <dbReference type="PROSITE" id="PS50157"/>
    </source>
</evidence>
<feature type="compositionally biased region" description="Polar residues" evidence="2">
    <location>
        <begin position="22"/>
        <end position="48"/>
    </location>
</feature>
<sequence>MAISPMDDHMNQGGPYTHHNDSNPALSNTASFDSYSSGDSTTSWDVATPSPSRSDFFGTYDRDGFSASPAPMFTNSLGHQFNVPSTHGLSMGDSSMMYAESFHRSISGQDHMTYELHAPLPLPIGSPAFLPEQHYVSPGQTCFDPLRPTPPPLDGYYDDQPRYYMSPVQATSHPSHYASSSYNNYSSAPAIPPPISMRRRRDHRRARKHPSHSPTIVMSDHGYEAIKVPVGHFECTQADCKSKGQKFKRQEHLKRHMLTHTQPRDVGCPFCPKRFQENRKDNLKAHLLLHSKPNADRKRTAYAPGAAEALERLGGLGKKGDWEAERGDVKAICEQARRKGERERGL</sequence>
<evidence type="ECO:0000256" key="1">
    <source>
        <dbReference type="PROSITE-ProRule" id="PRU00042"/>
    </source>
</evidence>
<dbReference type="Proteomes" id="UP000077154">
    <property type="component" value="Unassembled WGS sequence"/>
</dbReference>
<gene>
    <name evidence="4" type="ORF">VC83_00866</name>
</gene>
<keyword evidence="1" id="KW-0863">Zinc-finger</keyword>
<dbReference type="GO" id="GO:0008270">
    <property type="term" value="F:zinc ion binding"/>
    <property type="evidence" value="ECO:0007669"/>
    <property type="project" value="UniProtKB-KW"/>
</dbReference>
<dbReference type="GeneID" id="36283959"/>
<name>A0A177AMR9_9PEZI</name>
<keyword evidence="1" id="KW-0479">Metal-binding</keyword>
<dbReference type="InterPro" id="IPR036236">
    <property type="entry name" value="Znf_C2H2_sf"/>
</dbReference>
<feature type="region of interest" description="Disordered" evidence="2">
    <location>
        <begin position="188"/>
        <end position="217"/>
    </location>
</feature>
<keyword evidence="1" id="KW-0862">Zinc</keyword>
<dbReference type="OrthoDB" id="654211at2759"/>
<dbReference type="SUPFAM" id="SSF57667">
    <property type="entry name" value="beta-beta-alpha zinc fingers"/>
    <property type="match status" value="1"/>
</dbReference>
<feature type="region of interest" description="Disordered" evidence="2">
    <location>
        <begin position="1"/>
        <end position="48"/>
    </location>
</feature>